<feature type="chain" id="PRO_5022810596" description="Lipoprotein" evidence="1">
    <location>
        <begin position="25"/>
        <end position="132"/>
    </location>
</feature>
<evidence type="ECO:0000256" key="1">
    <source>
        <dbReference type="SAM" id="SignalP"/>
    </source>
</evidence>
<dbReference type="RefSeq" id="WP_139450082.1">
    <property type="nucleotide sequence ID" value="NZ_SMDR01000004.1"/>
</dbReference>
<keyword evidence="1" id="KW-0732">Signal</keyword>
<evidence type="ECO:0000313" key="2">
    <source>
        <dbReference type="EMBL" id="TNJ32928.1"/>
    </source>
</evidence>
<dbReference type="Proteomes" id="UP000305760">
    <property type="component" value="Unassembled WGS sequence"/>
</dbReference>
<proteinExistence type="predicted"/>
<organism evidence="2 3">
    <name type="scientific">Arenimonas terrae</name>
    <dbReference type="NCBI Taxonomy" id="2546226"/>
    <lineage>
        <taxon>Bacteria</taxon>
        <taxon>Pseudomonadati</taxon>
        <taxon>Pseudomonadota</taxon>
        <taxon>Gammaproteobacteria</taxon>
        <taxon>Lysobacterales</taxon>
        <taxon>Lysobacteraceae</taxon>
        <taxon>Arenimonas</taxon>
    </lineage>
</organism>
<dbReference type="AlphaFoldDB" id="A0A5C4RPA9"/>
<sequence length="132" mass="14193">MNKLMMVVLVLALALVGGCGPSGGDTGDKLFADMSANMREMASILDSVTDEASARAAVPKIDAVREKMRDCARRARALPRPDAATEQRHNEQMQAVMQEVMPKIAGAHARFAEKPELMAILGPALEGMENDL</sequence>
<dbReference type="OrthoDB" id="9910200at2"/>
<dbReference type="EMBL" id="SMDR01000004">
    <property type="protein sequence ID" value="TNJ32928.1"/>
    <property type="molecule type" value="Genomic_DNA"/>
</dbReference>
<evidence type="ECO:0008006" key="4">
    <source>
        <dbReference type="Google" id="ProtNLM"/>
    </source>
</evidence>
<comment type="caution">
    <text evidence="2">The sequence shown here is derived from an EMBL/GenBank/DDBJ whole genome shotgun (WGS) entry which is preliminary data.</text>
</comment>
<name>A0A5C4RPA9_9GAMM</name>
<dbReference type="PROSITE" id="PS51257">
    <property type="entry name" value="PROKAR_LIPOPROTEIN"/>
    <property type="match status" value="1"/>
</dbReference>
<protein>
    <recommendedName>
        <fullName evidence="4">Lipoprotein</fullName>
    </recommendedName>
</protein>
<gene>
    <name evidence="2" type="ORF">E1B00_14550</name>
</gene>
<feature type="signal peptide" evidence="1">
    <location>
        <begin position="1"/>
        <end position="24"/>
    </location>
</feature>
<accession>A0A5C4RPA9</accession>
<reference evidence="2 3" key="1">
    <citation type="submission" date="2019-03" db="EMBL/GenBank/DDBJ databases">
        <title>Arenimonas daejeonensis sp. nov., isolated from compost.</title>
        <authorList>
            <person name="Jeon C.O."/>
        </authorList>
    </citation>
    <scope>NUCLEOTIDE SEQUENCE [LARGE SCALE GENOMIC DNA]</scope>
    <source>
        <strain evidence="2 3">R29</strain>
    </source>
</reference>
<evidence type="ECO:0000313" key="3">
    <source>
        <dbReference type="Proteomes" id="UP000305760"/>
    </source>
</evidence>
<keyword evidence="3" id="KW-1185">Reference proteome</keyword>